<dbReference type="RefSeq" id="WP_188621735.1">
    <property type="nucleotide sequence ID" value="NZ_BMJE01000007.1"/>
</dbReference>
<name>A0ABQ1K2K2_9FLAO</name>
<dbReference type="Gene3D" id="3.10.450.50">
    <property type="match status" value="1"/>
</dbReference>
<organism evidence="2 3">
    <name type="scientific">Flavobacterium suaedae</name>
    <dbReference type="NCBI Taxonomy" id="1767027"/>
    <lineage>
        <taxon>Bacteria</taxon>
        <taxon>Pseudomonadati</taxon>
        <taxon>Bacteroidota</taxon>
        <taxon>Flavobacteriia</taxon>
        <taxon>Flavobacteriales</taxon>
        <taxon>Flavobacteriaceae</taxon>
        <taxon>Flavobacterium</taxon>
    </lineage>
</organism>
<comment type="caution">
    <text evidence="2">The sequence shown here is derived from an EMBL/GenBank/DDBJ whole genome shotgun (WGS) entry which is preliminary data.</text>
</comment>
<evidence type="ECO:0000313" key="3">
    <source>
        <dbReference type="Proteomes" id="UP000615760"/>
    </source>
</evidence>
<reference evidence="3" key="1">
    <citation type="journal article" date="2019" name="Int. J. Syst. Evol. Microbiol.">
        <title>The Global Catalogue of Microorganisms (GCM) 10K type strain sequencing project: providing services to taxonomists for standard genome sequencing and annotation.</title>
        <authorList>
            <consortium name="The Broad Institute Genomics Platform"/>
            <consortium name="The Broad Institute Genome Sequencing Center for Infectious Disease"/>
            <person name="Wu L."/>
            <person name="Ma J."/>
        </authorList>
    </citation>
    <scope>NUCLEOTIDE SEQUENCE [LARGE SCALE GENOMIC DNA]</scope>
    <source>
        <strain evidence="3">CGMCC 1.15461</strain>
    </source>
</reference>
<sequence length="106" mass="12236">MKLPDIISHLLHAQKNFDSEAYANCFSTNAIVQDEGKTYKGREEIRQWNEETNNKYNMHIKVLDLYNDADNMTLSVAVSGTFPGSPIELKYHFEIEDGYIVHLKIN</sequence>
<feature type="domain" description="SnoaL-like" evidence="1">
    <location>
        <begin position="10"/>
        <end position="102"/>
    </location>
</feature>
<evidence type="ECO:0000313" key="2">
    <source>
        <dbReference type="EMBL" id="GGB84651.1"/>
    </source>
</evidence>
<dbReference type="EMBL" id="BMJE01000007">
    <property type="protein sequence ID" value="GGB84651.1"/>
    <property type="molecule type" value="Genomic_DNA"/>
</dbReference>
<keyword evidence="3" id="KW-1185">Reference proteome</keyword>
<proteinExistence type="predicted"/>
<dbReference type="InterPro" id="IPR037401">
    <property type="entry name" value="SnoaL-like"/>
</dbReference>
<evidence type="ECO:0000259" key="1">
    <source>
        <dbReference type="Pfam" id="PF12680"/>
    </source>
</evidence>
<protein>
    <recommendedName>
        <fullName evidence="1">SnoaL-like domain-containing protein</fullName>
    </recommendedName>
</protein>
<gene>
    <name evidence="2" type="ORF">GCM10007424_25870</name>
</gene>
<dbReference type="SUPFAM" id="SSF54427">
    <property type="entry name" value="NTF2-like"/>
    <property type="match status" value="1"/>
</dbReference>
<dbReference type="InterPro" id="IPR032710">
    <property type="entry name" value="NTF2-like_dom_sf"/>
</dbReference>
<dbReference type="Pfam" id="PF12680">
    <property type="entry name" value="SnoaL_2"/>
    <property type="match status" value="1"/>
</dbReference>
<accession>A0ABQ1K2K2</accession>
<dbReference type="Proteomes" id="UP000615760">
    <property type="component" value="Unassembled WGS sequence"/>
</dbReference>